<dbReference type="GO" id="GO:0016757">
    <property type="term" value="F:glycosyltransferase activity"/>
    <property type="evidence" value="ECO:0007669"/>
    <property type="project" value="InterPro"/>
</dbReference>
<protein>
    <submittedName>
        <fullName evidence="3">Glycosyltransferase</fullName>
    </submittedName>
</protein>
<gene>
    <name evidence="3" type="ordered locus">KKY_3121</name>
</gene>
<dbReference type="Pfam" id="PF00534">
    <property type="entry name" value="Glycos_transf_1"/>
    <property type="match status" value="1"/>
</dbReference>
<name>G4RGV8_PELHB</name>
<sequence length="379" mass="42260">MRVAIIHYWLLHMRGGEKVLESLCKLFPQADIFTHVYDANGVSATIRSHAVHTTSISRLPAAHRLYRSYLPFMPFALESIDLSGYDLVISSEAGPAKGVIAPPDAPHICYCHSPMRYIWDQYHVYKNGAGRLAKLTMPILAPGLRQWDVTSAARVDQFVANSMHVKNRITKYWRRDAQVVYPPVAVEDFSPAPLSEREDFYLWAGELVGYKRPDIMIDAFNRMGKRLVVIGGPDKARKALAARAKDNITFLGKVPFAELKSHMARCKALIFPGEEDFGIVPVEVMASGRPVIAYGRGGATETVRDGETGLLFNDQSVEGLIDAIERFENSGLADADPYAIAAHTERFSERHFLASMSEVFAQHGARPEMSLDRIREAAQ</sequence>
<evidence type="ECO:0000259" key="2">
    <source>
        <dbReference type="Pfam" id="PF13439"/>
    </source>
</evidence>
<dbReference type="HOGENOM" id="CLU_041001_0_0_5"/>
<evidence type="ECO:0000259" key="1">
    <source>
        <dbReference type="Pfam" id="PF00534"/>
    </source>
</evidence>
<dbReference type="RefSeq" id="WP_014132258.1">
    <property type="nucleotide sequence ID" value="NC_016078.1"/>
</dbReference>
<keyword evidence="3" id="KW-0808">Transferase</keyword>
<keyword evidence="4" id="KW-1185">Reference proteome</keyword>
<evidence type="ECO:0000313" key="3">
    <source>
        <dbReference type="EMBL" id="AEQ53111.1"/>
    </source>
</evidence>
<accession>G4RGV8</accession>
<dbReference type="InterPro" id="IPR001296">
    <property type="entry name" value="Glyco_trans_1"/>
</dbReference>
<dbReference type="Proteomes" id="UP000008850">
    <property type="component" value="Chromosome"/>
</dbReference>
<dbReference type="AlphaFoldDB" id="G4RGV8"/>
<dbReference type="SUPFAM" id="SSF53756">
    <property type="entry name" value="UDP-Glycosyltransferase/glycogen phosphorylase"/>
    <property type="match status" value="1"/>
</dbReference>
<feature type="domain" description="Glycosyl transferase family 1" evidence="1">
    <location>
        <begin position="192"/>
        <end position="331"/>
    </location>
</feature>
<reference evidence="3 4" key="1">
    <citation type="journal article" date="2012" name="J. Bacteriol.">
        <title>Complete genome sequence of Pelagibacterium halotolerans B2T.</title>
        <authorList>
            <person name="Huo Y.Y."/>
            <person name="Cheng H."/>
            <person name="Han X.F."/>
            <person name="Jiang X.W."/>
            <person name="Sun C."/>
            <person name="Zhang X.Q."/>
            <person name="Zhu X.F."/>
            <person name="Liu Y.F."/>
            <person name="Li P.F."/>
            <person name="Ni P.X."/>
            <person name="Wu M."/>
        </authorList>
    </citation>
    <scope>NUCLEOTIDE SEQUENCE [LARGE SCALE GENOMIC DNA]</scope>
    <source>
        <strain evidence="4">DSM 22347 / JCM 15775 / CGMCC 1.7692 / B2</strain>
    </source>
</reference>
<dbReference type="KEGG" id="phl:KKY_3121"/>
<dbReference type="EMBL" id="CP003075">
    <property type="protein sequence ID" value="AEQ53111.1"/>
    <property type="molecule type" value="Genomic_DNA"/>
</dbReference>
<feature type="domain" description="Glycosyltransferase subfamily 4-like N-terminal" evidence="2">
    <location>
        <begin position="14"/>
        <end position="187"/>
    </location>
</feature>
<dbReference type="InterPro" id="IPR028098">
    <property type="entry name" value="Glyco_trans_4-like_N"/>
</dbReference>
<dbReference type="Gene3D" id="3.40.50.2000">
    <property type="entry name" value="Glycogen Phosphorylase B"/>
    <property type="match status" value="2"/>
</dbReference>
<proteinExistence type="predicted"/>
<organism evidence="3 4">
    <name type="scientific">Pelagibacterium halotolerans (strain DSM 22347 / JCM 15775 / CGMCC 1.7692 / B2)</name>
    <dbReference type="NCBI Taxonomy" id="1082931"/>
    <lineage>
        <taxon>Bacteria</taxon>
        <taxon>Pseudomonadati</taxon>
        <taxon>Pseudomonadota</taxon>
        <taxon>Alphaproteobacteria</taxon>
        <taxon>Hyphomicrobiales</taxon>
        <taxon>Devosiaceae</taxon>
        <taxon>Pelagibacterium</taxon>
    </lineage>
</organism>
<dbReference type="eggNOG" id="COG0438">
    <property type="taxonomic scope" value="Bacteria"/>
</dbReference>
<dbReference type="PATRIC" id="fig|1082931.4.peg.3076"/>
<dbReference type="STRING" id="1082931.KKY_3121"/>
<dbReference type="PANTHER" id="PTHR12526">
    <property type="entry name" value="GLYCOSYLTRANSFERASE"/>
    <property type="match status" value="1"/>
</dbReference>
<evidence type="ECO:0000313" key="4">
    <source>
        <dbReference type="Proteomes" id="UP000008850"/>
    </source>
</evidence>
<dbReference type="PANTHER" id="PTHR12526:SF584">
    <property type="entry name" value="GLYCOSYLTRANSFERASE"/>
    <property type="match status" value="1"/>
</dbReference>
<dbReference type="Pfam" id="PF13439">
    <property type="entry name" value="Glyco_transf_4"/>
    <property type="match status" value="1"/>
</dbReference>